<gene>
    <name evidence="2" type="ORF">SAMN05660493_00863</name>
</gene>
<proteinExistence type="predicted"/>
<dbReference type="EMBL" id="FTPU01000007">
    <property type="protein sequence ID" value="SIT96190.1"/>
    <property type="molecule type" value="Genomic_DNA"/>
</dbReference>
<feature type="region of interest" description="Disordered" evidence="1">
    <location>
        <begin position="110"/>
        <end position="142"/>
    </location>
</feature>
<dbReference type="Proteomes" id="UP000187261">
    <property type="component" value="Unassembled WGS sequence"/>
</dbReference>
<feature type="compositionally biased region" description="Polar residues" evidence="1">
    <location>
        <begin position="129"/>
        <end position="142"/>
    </location>
</feature>
<feature type="compositionally biased region" description="Polar residues" evidence="1">
    <location>
        <begin position="113"/>
        <end position="122"/>
    </location>
</feature>
<accession>A0A1U7PWH6</accession>
<name>A0A1U7PWH6_9FLAO</name>
<keyword evidence="3" id="KW-1185">Reference proteome</keyword>
<dbReference type="STRING" id="1121284.SAMN05660493_00863"/>
<evidence type="ECO:0000256" key="1">
    <source>
        <dbReference type="SAM" id="MobiDB-lite"/>
    </source>
</evidence>
<evidence type="ECO:0000313" key="3">
    <source>
        <dbReference type="Proteomes" id="UP000187261"/>
    </source>
</evidence>
<reference evidence="3" key="1">
    <citation type="submission" date="2016-10" db="EMBL/GenBank/DDBJ databases">
        <authorList>
            <person name="Varghese N."/>
            <person name="Submissions S."/>
        </authorList>
    </citation>
    <scope>NUCLEOTIDE SEQUENCE [LARGE SCALE GENOMIC DNA]</scope>
    <source>
        <strain evidence="3">DSM 19482</strain>
    </source>
</reference>
<evidence type="ECO:0000313" key="2">
    <source>
        <dbReference type="EMBL" id="SIT96190.1"/>
    </source>
</evidence>
<protein>
    <submittedName>
        <fullName evidence="2">Uncharacterized protein</fullName>
    </submittedName>
</protein>
<sequence length="235" mass="26388">MKTRCDHRTKLQKHRYTTMPHRRPHPILPKNTLPAAHYPITHHPASNTHHPSSKTLNSHHPASILPAPLIFSLDSFSFFLDCFHLSSTVMLRLSKHLCCHAERSRSIPLPLPHSQTHRSIPSPSFHHPASNTHHPSSKTLNSHHPASILPATLIFFLDSFPLSILPPTHHPSPSIQLPSSQHPSSFLLILDSCSFFLDSFPLSILPSNPSPLIQLPSFIKPFPKTPIFALQKPRP</sequence>
<dbReference type="AlphaFoldDB" id="A0A1U7PWH6"/>
<organism evidence="2 3">
    <name type="scientific">Epilithonimonas bovis DSM 19482</name>
    <dbReference type="NCBI Taxonomy" id="1121284"/>
    <lineage>
        <taxon>Bacteria</taxon>
        <taxon>Pseudomonadati</taxon>
        <taxon>Bacteroidota</taxon>
        <taxon>Flavobacteriia</taxon>
        <taxon>Flavobacteriales</taxon>
        <taxon>Weeksellaceae</taxon>
        <taxon>Chryseobacterium group</taxon>
        <taxon>Epilithonimonas</taxon>
    </lineage>
</organism>